<feature type="transmembrane region" description="Helical" evidence="5">
    <location>
        <begin position="21"/>
        <end position="49"/>
    </location>
</feature>
<accession>E6U506</accession>
<evidence type="ECO:0000256" key="2">
    <source>
        <dbReference type="ARBA" id="ARBA00022692"/>
    </source>
</evidence>
<dbReference type="eggNOG" id="COG3307">
    <property type="taxonomic scope" value="Bacteria"/>
</dbReference>
<evidence type="ECO:0000259" key="6">
    <source>
        <dbReference type="Pfam" id="PF04932"/>
    </source>
</evidence>
<feature type="transmembrane region" description="Helical" evidence="5">
    <location>
        <begin position="85"/>
        <end position="104"/>
    </location>
</feature>
<reference evidence="7 8" key="1">
    <citation type="submission" date="2010-12" db="EMBL/GenBank/DDBJ databases">
        <title>Complete sequence of Ethanoligenens harbinense YUAN-3.</title>
        <authorList>
            <person name="Lucas S."/>
            <person name="Copeland A."/>
            <person name="Lapidus A."/>
            <person name="Cheng J.-F."/>
            <person name="Bruce D."/>
            <person name="Goodwin L."/>
            <person name="Pitluck S."/>
            <person name="Chertkov O."/>
            <person name="Misra M."/>
            <person name="Detter J.C."/>
            <person name="Han C."/>
            <person name="Tapia R."/>
            <person name="Land M."/>
            <person name="Hauser L."/>
            <person name="Jeffries C."/>
            <person name="Kyrpides N."/>
            <person name="Ivanova N."/>
            <person name="Mikhailova N."/>
            <person name="Wang A."/>
            <person name="Mouttaki H."/>
            <person name="He Z."/>
            <person name="Zhou J."/>
            <person name="Hemme C.L."/>
            <person name="Woyke T."/>
        </authorList>
    </citation>
    <scope>NUCLEOTIDE SEQUENCE [LARGE SCALE GENOMIC DNA]</scope>
    <source>
        <strain evidence="8">DSM 18485 / JCM 12961 / CGMCC 1.5033 / YUAN-3</strain>
    </source>
</reference>
<dbReference type="HOGENOM" id="CLU_057670_0_0_9"/>
<feature type="transmembrane region" description="Helical" evidence="5">
    <location>
        <begin position="258"/>
        <end position="275"/>
    </location>
</feature>
<evidence type="ECO:0000313" key="8">
    <source>
        <dbReference type="Proteomes" id="UP000001551"/>
    </source>
</evidence>
<dbReference type="STRING" id="663278.Ethha_1161"/>
<dbReference type="KEGG" id="eha:Ethha_1161"/>
<feature type="domain" description="O-antigen ligase-related" evidence="6">
    <location>
        <begin position="178"/>
        <end position="306"/>
    </location>
</feature>
<evidence type="ECO:0000256" key="4">
    <source>
        <dbReference type="ARBA" id="ARBA00023136"/>
    </source>
</evidence>
<comment type="subcellular location">
    <subcellularLocation>
        <location evidence="1">Membrane</location>
        <topology evidence="1">Multi-pass membrane protein</topology>
    </subcellularLocation>
</comment>
<feature type="transmembrane region" description="Helical" evidence="5">
    <location>
        <begin position="214"/>
        <end position="231"/>
    </location>
</feature>
<feature type="transmembrane region" description="Helical" evidence="5">
    <location>
        <begin position="116"/>
        <end position="134"/>
    </location>
</feature>
<dbReference type="Proteomes" id="UP000001551">
    <property type="component" value="Chromosome"/>
</dbReference>
<keyword evidence="8" id="KW-1185">Reference proteome</keyword>
<keyword evidence="4 5" id="KW-0472">Membrane</keyword>
<dbReference type="InterPro" id="IPR051533">
    <property type="entry name" value="WaaL-like"/>
</dbReference>
<evidence type="ECO:0000256" key="5">
    <source>
        <dbReference type="SAM" id="Phobius"/>
    </source>
</evidence>
<feature type="transmembrane region" description="Helical" evidence="5">
    <location>
        <begin position="146"/>
        <end position="165"/>
    </location>
</feature>
<proteinExistence type="predicted"/>
<dbReference type="Pfam" id="PF04932">
    <property type="entry name" value="Wzy_C"/>
    <property type="match status" value="1"/>
</dbReference>
<keyword evidence="3 5" id="KW-1133">Transmembrane helix</keyword>
<sequence>MRKTIRWTKWFRFAGKAEKWLFINVCAMFLPFFVCVATIGTTACAILLHRDMSRRLATFPHGAWLILWGTVAVAAAAVSQNFMGLLFSLFFCSLILFAAYYHLIMTDALCKTVLRLLSFLGIMAAGIAVLEKIVLHGRVSATVFNANYYGYICELLIVAGVYAWLQDRPWRRLHAAGVAVNAAGIFLAGCYFAWLAAFVGIVVLFFCLGRKRSAFFCLSAAGIYGGIAWFFPKTVPTTHDMARNISARIYIWKTSLHYFLRHILFGNGMLTFFFISKGMDRSFRAHAHNLILDTLLNYGIIGTALLAVFVFFWIRALIQNRRTNPSSAMCLGVCAATFVHGLIDVPIIGFQSAAVFFLLMALAVHPPFQNESP</sequence>
<dbReference type="InterPro" id="IPR007016">
    <property type="entry name" value="O-antigen_ligase-rel_domated"/>
</dbReference>
<protein>
    <submittedName>
        <fullName evidence="7">O-antigen polymerase</fullName>
    </submittedName>
</protein>
<name>E6U506_ETHHY</name>
<feature type="transmembrane region" description="Helical" evidence="5">
    <location>
        <begin position="185"/>
        <end position="207"/>
    </location>
</feature>
<evidence type="ECO:0000313" key="7">
    <source>
        <dbReference type="EMBL" id="ADU26712.1"/>
    </source>
</evidence>
<keyword evidence="2 5" id="KW-0812">Transmembrane</keyword>
<gene>
    <name evidence="7" type="ordered locus">Ethha_1161</name>
</gene>
<dbReference type="GO" id="GO:0016020">
    <property type="term" value="C:membrane"/>
    <property type="evidence" value="ECO:0007669"/>
    <property type="project" value="UniProtKB-SubCell"/>
</dbReference>
<organism evidence="7 8">
    <name type="scientific">Ethanoligenens harbinense (strain DSM 18485 / JCM 12961 / CGMCC 1.5033 / YUAN-3)</name>
    <dbReference type="NCBI Taxonomy" id="663278"/>
    <lineage>
        <taxon>Bacteria</taxon>
        <taxon>Bacillati</taxon>
        <taxon>Bacillota</taxon>
        <taxon>Clostridia</taxon>
        <taxon>Eubacteriales</taxon>
        <taxon>Oscillospiraceae</taxon>
        <taxon>Ethanoligenens</taxon>
    </lineage>
</organism>
<dbReference type="PANTHER" id="PTHR37422">
    <property type="entry name" value="TEICHURONIC ACID BIOSYNTHESIS PROTEIN TUAE"/>
    <property type="match status" value="1"/>
</dbReference>
<evidence type="ECO:0000256" key="1">
    <source>
        <dbReference type="ARBA" id="ARBA00004141"/>
    </source>
</evidence>
<dbReference type="AlphaFoldDB" id="E6U506"/>
<dbReference type="PANTHER" id="PTHR37422:SF20">
    <property type="entry name" value="O-ANTIGEN POLYMERASE"/>
    <property type="match status" value="1"/>
</dbReference>
<dbReference type="EMBL" id="CP002400">
    <property type="protein sequence ID" value="ADU26712.1"/>
    <property type="molecule type" value="Genomic_DNA"/>
</dbReference>
<evidence type="ECO:0000256" key="3">
    <source>
        <dbReference type="ARBA" id="ARBA00022989"/>
    </source>
</evidence>
<feature type="transmembrane region" description="Helical" evidence="5">
    <location>
        <begin position="61"/>
        <end position="78"/>
    </location>
</feature>
<feature type="transmembrane region" description="Helical" evidence="5">
    <location>
        <begin position="295"/>
        <end position="314"/>
    </location>
</feature>